<gene>
    <name evidence="4 6" type="primary">rplQ</name>
    <name evidence="6" type="ORF">H9Q80_08775</name>
</gene>
<dbReference type="SUPFAM" id="SSF64263">
    <property type="entry name" value="Prokaryotic ribosomal protein L17"/>
    <property type="match status" value="1"/>
</dbReference>
<dbReference type="GO" id="GO:0003735">
    <property type="term" value="F:structural constituent of ribosome"/>
    <property type="evidence" value="ECO:0007669"/>
    <property type="project" value="InterPro"/>
</dbReference>
<evidence type="ECO:0000313" key="7">
    <source>
        <dbReference type="Proteomes" id="UP000515856"/>
    </source>
</evidence>
<keyword evidence="3 4" id="KW-0687">Ribonucleoprotein</keyword>
<dbReference type="RefSeq" id="WP_117453410.1">
    <property type="nucleotide sequence ID" value="NZ_CP060636.1"/>
</dbReference>
<dbReference type="InterPro" id="IPR036373">
    <property type="entry name" value="Ribosomal_bL17_sf"/>
</dbReference>
<dbReference type="Gene3D" id="3.90.1030.10">
    <property type="entry name" value="Ribosomal protein L17"/>
    <property type="match status" value="1"/>
</dbReference>
<evidence type="ECO:0000256" key="3">
    <source>
        <dbReference type="ARBA" id="ARBA00023274"/>
    </source>
</evidence>
<dbReference type="Proteomes" id="UP000515856">
    <property type="component" value="Chromosome"/>
</dbReference>
<dbReference type="GO" id="GO:0022625">
    <property type="term" value="C:cytosolic large ribosomal subunit"/>
    <property type="evidence" value="ECO:0007669"/>
    <property type="project" value="TreeGrafter"/>
</dbReference>
<dbReference type="PROSITE" id="PS01167">
    <property type="entry name" value="RIBOSOMAL_L17"/>
    <property type="match status" value="1"/>
</dbReference>
<dbReference type="EMBL" id="CP060636">
    <property type="protein sequence ID" value="QNM14013.1"/>
    <property type="molecule type" value="Genomic_DNA"/>
</dbReference>
<keyword evidence="7" id="KW-1185">Reference proteome</keyword>
<dbReference type="Pfam" id="PF01196">
    <property type="entry name" value="Ribosomal_L17"/>
    <property type="match status" value="1"/>
</dbReference>
<protein>
    <recommendedName>
        <fullName evidence="4">Large ribosomal subunit protein bL17</fullName>
    </recommendedName>
</protein>
<dbReference type="InterPro" id="IPR047859">
    <property type="entry name" value="Ribosomal_bL17_CS"/>
</dbReference>
<comment type="subunit">
    <text evidence="4">Part of the 50S ribosomal subunit. Contacts protein L32.</text>
</comment>
<accession>A0A7G9GT81</accession>
<dbReference type="AlphaFoldDB" id="A0A7G9GT81"/>
<proteinExistence type="inferred from homology"/>
<dbReference type="FunFam" id="3.90.1030.10:FF:000001">
    <property type="entry name" value="50S ribosomal protein L17"/>
    <property type="match status" value="1"/>
</dbReference>
<dbReference type="PANTHER" id="PTHR14413:SF16">
    <property type="entry name" value="LARGE RIBOSOMAL SUBUNIT PROTEIN BL17M"/>
    <property type="match status" value="1"/>
</dbReference>
<dbReference type="HAMAP" id="MF_01368">
    <property type="entry name" value="Ribosomal_bL17"/>
    <property type="match status" value="1"/>
</dbReference>
<dbReference type="GO" id="GO:0006412">
    <property type="term" value="P:translation"/>
    <property type="evidence" value="ECO:0007669"/>
    <property type="project" value="UniProtKB-UniRule"/>
</dbReference>
<dbReference type="InterPro" id="IPR000456">
    <property type="entry name" value="Ribosomal_bL17"/>
</dbReference>
<dbReference type="KEGG" id="ehn:H9Q80_08775"/>
<evidence type="ECO:0000256" key="2">
    <source>
        <dbReference type="ARBA" id="ARBA00022980"/>
    </source>
</evidence>
<evidence type="ECO:0000256" key="1">
    <source>
        <dbReference type="ARBA" id="ARBA00008777"/>
    </source>
</evidence>
<dbReference type="NCBIfam" id="TIGR00059">
    <property type="entry name" value="L17"/>
    <property type="match status" value="1"/>
</dbReference>
<organism evidence="6 7">
    <name type="scientific">[Eubacterium] hominis</name>
    <dbReference type="NCBI Taxonomy" id="2764325"/>
    <lineage>
        <taxon>Bacteria</taxon>
        <taxon>Bacillati</taxon>
        <taxon>Bacillota</taxon>
        <taxon>Erysipelotrichia</taxon>
        <taxon>Erysipelotrichales</taxon>
        <taxon>Erysipelotrichaceae</taxon>
        <taxon>Amedibacillus</taxon>
    </lineage>
</organism>
<reference evidence="6 7" key="1">
    <citation type="submission" date="2020-08" db="EMBL/GenBank/DDBJ databases">
        <authorList>
            <person name="Liu C."/>
            <person name="Sun Q."/>
        </authorList>
    </citation>
    <scope>NUCLEOTIDE SEQUENCE [LARGE SCALE GENOMIC DNA]</scope>
    <source>
        <strain evidence="6 7">NSJ-61</strain>
    </source>
</reference>
<evidence type="ECO:0000256" key="5">
    <source>
        <dbReference type="RuleBase" id="RU000660"/>
    </source>
</evidence>
<dbReference type="PANTHER" id="PTHR14413">
    <property type="entry name" value="RIBOSOMAL PROTEIN L17"/>
    <property type="match status" value="1"/>
</dbReference>
<keyword evidence="2 4" id="KW-0689">Ribosomal protein</keyword>
<evidence type="ECO:0000313" key="6">
    <source>
        <dbReference type="EMBL" id="QNM14013.1"/>
    </source>
</evidence>
<evidence type="ECO:0000256" key="4">
    <source>
        <dbReference type="HAMAP-Rule" id="MF_01368"/>
    </source>
</evidence>
<name>A0A7G9GT81_9FIRM</name>
<sequence length="121" mass="13664">MWNRKLGRKADHRKALLRNMATSVIAYGQIETTEMKAKELRSVVDELITLAKRGDLHARRQAAKFVRDVVVDEATGQTALQKLFDEIGPAYKDRNGGYTRVVKTRVRRGDAAPMAIIELVK</sequence>
<comment type="similarity">
    <text evidence="1 4 5">Belongs to the bacterial ribosomal protein bL17 family.</text>
</comment>